<comment type="caution">
    <text evidence="4">Lacks conserved residue(s) required for the propagation of feature annotation.</text>
</comment>
<gene>
    <name evidence="4" type="primary">truA</name>
    <name evidence="7" type="ORF">DFR68_10320</name>
</gene>
<dbReference type="PANTHER" id="PTHR11142:SF0">
    <property type="entry name" value="TRNA PSEUDOURIDINE SYNTHASE-LIKE 1"/>
    <property type="match status" value="1"/>
</dbReference>
<dbReference type="InterPro" id="IPR020095">
    <property type="entry name" value="PsdUridine_synth_TruA_C"/>
</dbReference>
<comment type="subunit">
    <text evidence="4">Homodimer.</text>
</comment>
<evidence type="ECO:0000313" key="7">
    <source>
        <dbReference type="EMBL" id="RDI52636.1"/>
    </source>
</evidence>
<feature type="active site" description="Nucleophile" evidence="4">
    <location>
        <position position="84"/>
    </location>
</feature>
<evidence type="ECO:0000256" key="2">
    <source>
        <dbReference type="ARBA" id="ARBA00022694"/>
    </source>
</evidence>
<dbReference type="FunFam" id="3.30.70.580:FF:000008">
    <property type="entry name" value="tRNA pseudouridine synthase A"/>
    <property type="match status" value="1"/>
</dbReference>
<dbReference type="SUPFAM" id="SSF55120">
    <property type="entry name" value="Pseudouridine synthase"/>
    <property type="match status" value="1"/>
</dbReference>
<evidence type="ECO:0000259" key="6">
    <source>
        <dbReference type="Pfam" id="PF01416"/>
    </source>
</evidence>
<dbReference type="Gene3D" id="3.30.70.660">
    <property type="entry name" value="Pseudouridine synthase I, catalytic domain, C-terminal subdomain"/>
    <property type="match status" value="1"/>
</dbReference>
<keyword evidence="3 4" id="KW-0413">Isomerase</keyword>
<dbReference type="InterPro" id="IPR001406">
    <property type="entry name" value="PsdUridine_synth_TruA"/>
</dbReference>
<dbReference type="InterPro" id="IPR020103">
    <property type="entry name" value="PsdUridine_synth_cat_dom_sf"/>
</dbReference>
<dbReference type="EC" id="5.4.99.12" evidence="4"/>
<comment type="similarity">
    <text evidence="1 4 5">Belongs to the tRNA pseudouridine synthase TruA family.</text>
</comment>
<dbReference type="GO" id="GO:0160147">
    <property type="term" value="F:tRNA pseudouridine(38-40) synthase activity"/>
    <property type="evidence" value="ECO:0007669"/>
    <property type="project" value="UniProtKB-EC"/>
</dbReference>
<evidence type="ECO:0000256" key="3">
    <source>
        <dbReference type="ARBA" id="ARBA00023235"/>
    </source>
</evidence>
<feature type="binding site" evidence="4">
    <location>
        <position position="142"/>
    </location>
    <ligand>
        <name>substrate</name>
    </ligand>
</feature>
<evidence type="ECO:0000256" key="1">
    <source>
        <dbReference type="ARBA" id="ARBA00009375"/>
    </source>
</evidence>
<dbReference type="PANTHER" id="PTHR11142">
    <property type="entry name" value="PSEUDOURIDYLATE SYNTHASE"/>
    <property type="match status" value="1"/>
</dbReference>
<feature type="domain" description="Pseudouridine synthase I TruA alpha/beta" evidence="6">
    <location>
        <begin position="175"/>
        <end position="296"/>
    </location>
</feature>
<dbReference type="GO" id="GO:0003723">
    <property type="term" value="F:RNA binding"/>
    <property type="evidence" value="ECO:0007669"/>
    <property type="project" value="InterPro"/>
</dbReference>
<dbReference type="Gene3D" id="3.30.70.580">
    <property type="entry name" value="Pseudouridine synthase I, catalytic domain, N-terminal subdomain"/>
    <property type="match status" value="1"/>
</dbReference>
<evidence type="ECO:0000256" key="4">
    <source>
        <dbReference type="HAMAP-Rule" id="MF_00171"/>
    </source>
</evidence>
<dbReference type="STRING" id="1210089.GCA_001613165_03479"/>
<dbReference type="GO" id="GO:0031119">
    <property type="term" value="P:tRNA pseudouridine synthesis"/>
    <property type="evidence" value="ECO:0007669"/>
    <property type="project" value="UniProtKB-UniRule"/>
</dbReference>
<dbReference type="EMBL" id="QQAZ01000003">
    <property type="protein sequence ID" value="RDI52636.1"/>
    <property type="molecule type" value="Genomic_DNA"/>
</dbReference>
<dbReference type="InterPro" id="IPR020094">
    <property type="entry name" value="TruA/RsuA/RluB/E/F_N"/>
</dbReference>
<accession>A0A370H8A0</accession>
<sequence length="324" mass="35113">MSEPAVPSGSAGFSHVNQEMAVTSPDSARQTVAIRVRLDIAYDGTDFTGWARQPGLRTVQGVLEETLSKVLREPIQLTVAGRTDSGVHAEGQVAHFDTAAQFDGPKLVHRLARFLPKDVRVTGIRVAPPEFDARFSAIRRHYAYRLTTAPYGADPLRARSVVPCRAVDLDAMREASRRLLGLHDFAAFCRRREGATTVRELQRFDWVASADHVVDDESGGPDGHSAPDRGQLLTAYVSADAFCWSMVRSLVGAVLAVGEGRRTPDWVAGLLAERERSSSVTVAPAHGLSLIAVDYPADADLADRNAQTRETRTLLPTDPGCCGT</sequence>
<reference evidence="7 8" key="1">
    <citation type="submission" date="2018-07" db="EMBL/GenBank/DDBJ databases">
        <title>Genomic Encyclopedia of Type Strains, Phase IV (KMG-IV): sequencing the most valuable type-strain genomes for metagenomic binning, comparative biology and taxonomic classification.</title>
        <authorList>
            <person name="Goeker M."/>
        </authorList>
    </citation>
    <scope>NUCLEOTIDE SEQUENCE [LARGE SCALE GENOMIC DNA]</scope>
    <source>
        <strain evidence="7 8">DSM 44952</strain>
    </source>
</reference>
<dbReference type="HAMAP" id="MF_00171">
    <property type="entry name" value="TruA"/>
    <property type="match status" value="1"/>
</dbReference>
<dbReference type="CDD" id="cd02570">
    <property type="entry name" value="PseudoU_synth_EcTruA"/>
    <property type="match status" value="1"/>
</dbReference>
<dbReference type="InterPro" id="IPR020097">
    <property type="entry name" value="PsdUridine_synth_TruA_a/b_dom"/>
</dbReference>
<proteinExistence type="inferred from homology"/>
<dbReference type="Proteomes" id="UP000255355">
    <property type="component" value="Unassembled WGS sequence"/>
</dbReference>
<comment type="catalytic activity">
    <reaction evidence="4 5">
        <text>uridine(38/39/40) in tRNA = pseudouridine(38/39/40) in tRNA</text>
        <dbReference type="Rhea" id="RHEA:22376"/>
        <dbReference type="Rhea" id="RHEA-COMP:10085"/>
        <dbReference type="Rhea" id="RHEA-COMP:10087"/>
        <dbReference type="ChEBI" id="CHEBI:65314"/>
        <dbReference type="ChEBI" id="CHEBI:65315"/>
        <dbReference type="EC" id="5.4.99.12"/>
    </reaction>
</comment>
<dbReference type="AlphaFoldDB" id="A0A370H8A0"/>
<dbReference type="Pfam" id="PF01416">
    <property type="entry name" value="PseudoU_synth_1"/>
    <property type="match status" value="2"/>
</dbReference>
<organism evidence="7 8">
    <name type="scientific">Nocardia mexicana</name>
    <dbReference type="NCBI Taxonomy" id="279262"/>
    <lineage>
        <taxon>Bacteria</taxon>
        <taxon>Bacillati</taxon>
        <taxon>Actinomycetota</taxon>
        <taxon>Actinomycetes</taxon>
        <taxon>Mycobacteriales</taxon>
        <taxon>Nocardiaceae</taxon>
        <taxon>Nocardia</taxon>
    </lineage>
</organism>
<comment type="function">
    <text evidence="4">Formation of pseudouridine at positions 38, 39 and 40 in the anticodon stem and loop of transfer RNAs.</text>
</comment>
<protein>
    <recommendedName>
        <fullName evidence="4">tRNA pseudouridine synthase A</fullName>
        <ecNumber evidence="4">5.4.99.12</ecNumber>
    </recommendedName>
    <alternativeName>
        <fullName evidence="4">tRNA pseudouridine(38-40) synthase</fullName>
    </alternativeName>
    <alternativeName>
        <fullName evidence="4">tRNA pseudouridylate synthase I</fullName>
    </alternativeName>
    <alternativeName>
        <fullName evidence="4">tRNA-uridine isomerase I</fullName>
    </alternativeName>
</protein>
<keyword evidence="2 4" id="KW-0819">tRNA processing</keyword>
<evidence type="ECO:0000256" key="5">
    <source>
        <dbReference type="RuleBase" id="RU003792"/>
    </source>
</evidence>
<feature type="domain" description="Pseudouridine synthase I TruA alpha/beta" evidence="6">
    <location>
        <begin position="41"/>
        <end position="135"/>
    </location>
</feature>
<comment type="caution">
    <text evidence="7">The sequence shown here is derived from an EMBL/GenBank/DDBJ whole genome shotgun (WGS) entry which is preliminary data.</text>
</comment>
<keyword evidence="8" id="KW-1185">Reference proteome</keyword>
<dbReference type="NCBIfam" id="TIGR00071">
    <property type="entry name" value="hisT_truA"/>
    <property type="match status" value="1"/>
</dbReference>
<name>A0A370H8A0_9NOCA</name>
<evidence type="ECO:0000313" key="8">
    <source>
        <dbReference type="Proteomes" id="UP000255355"/>
    </source>
</evidence>